<keyword evidence="3 8" id="KW-0639">Primosome</keyword>
<dbReference type="AlphaFoldDB" id="A0ABD5YRH3"/>
<keyword evidence="5" id="KW-0479">Metal-binding</keyword>
<keyword evidence="6" id="KW-0408">Iron</keyword>
<dbReference type="InterPro" id="IPR058560">
    <property type="entry name" value="DNA_primase_C"/>
</dbReference>
<evidence type="ECO:0000313" key="10">
    <source>
        <dbReference type="EMBL" id="MFC7190736.1"/>
    </source>
</evidence>
<evidence type="ECO:0000256" key="3">
    <source>
        <dbReference type="ARBA" id="ARBA00022515"/>
    </source>
</evidence>
<evidence type="ECO:0000256" key="1">
    <source>
        <dbReference type="ARBA" id="ARBA00001966"/>
    </source>
</evidence>
<keyword evidence="4 8" id="KW-0235">DNA replication</keyword>
<dbReference type="GO" id="GO:1990077">
    <property type="term" value="C:primosome complex"/>
    <property type="evidence" value="ECO:0007669"/>
    <property type="project" value="UniProtKB-KW"/>
</dbReference>
<comment type="function">
    <text evidence="8">Regulatory subunit of DNA primase, an RNA polymerase that catalyzes the synthesis of short RNA molecules used as primers for DNA polymerase during DNA replication. Stabilizes and modulates the activity of the small subunit, increasing the rate of DNA synthesis, and conferring RNA synthesis capability. The DNA polymerase activity may enable DNA primase to also catalyze primer extension after primer synthesis. May also play a role in DNA repair.</text>
</comment>
<reference evidence="10 11" key="1">
    <citation type="journal article" date="2019" name="Int. J. Syst. Evol. Microbiol.">
        <title>The Global Catalogue of Microorganisms (GCM) 10K type strain sequencing project: providing services to taxonomists for standard genome sequencing and annotation.</title>
        <authorList>
            <consortium name="The Broad Institute Genomics Platform"/>
            <consortium name="The Broad Institute Genome Sequencing Center for Infectious Disease"/>
            <person name="Wu L."/>
            <person name="Ma J."/>
        </authorList>
    </citation>
    <scope>NUCLEOTIDE SEQUENCE [LARGE SCALE GENOMIC DNA]</scope>
    <source>
        <strain evidence="10 11">RDMS1</strain>
    </source>
</reference>
<comment type="subunit">
    <text evidence="8">Heterodimer of a small subunit (PriS) and a large subunit (PriL).</text>
</comment>
<dbReference type="GO" id="GO:0051539">
    <property type="term" value="F:4 iron, 4 sulfur cluster binding"/>
    <property type="evidence" value="ECO:0007669"/>
    <property type="project" value="UniProtKB-KW"/>
</dbReference>
<comment type="similarity">
    <text evidence="8">Belongs to the eukaryotic-type primase large subunit family.</text>
</comment>
<dbReference type="HAMAP" id="MF_00701">
    <property type="entry name" value="DNA_primase_lrg_arc"/>
    <property type="match status" value="1"/>
</dbReference>
<dbReference type="Pfam" id="PF26466">
    <property type="entry name" value="DNA_primase_lrg_N"/>
    <property type="match status" value="1"/>
</dbReference>
<evidence type="ECO:0000256" key="5">
    <source>
        <dbReference type="ARBA" id="ARBA00022723"/>
    </source>
</evidence>
<dbReference type="GO" id="GO:0006269">
    <property type="term" value="P:DNA replication, synthesis of primer"/>
    <property type="evidence" value="ECO:0007669"/>
    <property type="project" value="UniProtKB-UniRule"/>
</dbReference>
<dbReference type="GO" id="GO:0046872">
    <property type="term" value="F:metal ion binding"/>
    <property type="evidence" value="ECO:0007669"/>
    <property type="project" value="UniProtKB-KW"/>
</dbReference>
<evidence type="ECO:0000256" key="4">
    <source>
        <dbReference type="ARBA" id="ARBA00022705"/>
    </source>
</evidence>
<comment type="caution">
    <text evidence="10">The sequence shown here is derived from an EMBL/GenBank/DDBJ whole genome shotgun (WGS) entry which is preliminary data.</text>
</comment>
<evidence type="ECO:0000256" key="6">
    <source>
        <dbReference type="ARBA" id="ARBA00023004"/>
    </source>
</evidence>
<evidence type="ECO:0000313" key="11">
    <source>
        <dbReference type="Proteomes" id="UP001596417"/>
    </source>
</evidence>
<dbReference type="Proteomes" id="UP001596417">
    <property type="component" value="Unassembled WGS sequence"/>
</dbReference>
<keyword evidence="7" id="KW-0411">Iron-sulfur</keyword>
<dbReference type="CDD" id="cd06560">
    <property type="entry name" value="PriL"/>
    <property type="match status" value="1"/>
</dbReference>
<protein>
    <recommendedName>
        <fullName evidence="8">DNA primase large subunit PriL</fullName>
    </recommendedName>
</protein>
<dbReference type="InterPro" id="IPR023642">
    <property type="entry name" value="DNA_primase_lsu_PriL"/>
</dbReference>
<keyword evidence="2" id="KW-0004">4Fe-4S</keyword>
<accession>A0ABD5YRH3</accession>
<keyword evidence="11" id="KW-1185">Reference proteome</keyword>
<gene>
    <name evidence="8" type="primary">priL</name>
    <name evidence="10" type="ORF">ACFQL7_13425</name>
</gene>
<comment type="caution">
    <text evidence="8">Lacks conserved residue(s) required for the propagation of feature annotation.</text>
</comment>
<feature type="domain" description="DNA primase large subunit C-terminal" evidence="9">
    <location>
        <begin position="223"/>
        <end position="318"/>
    </location>
</feature>
<evidence type="ECO:0000256" key="2">
    <source>
        <dbReference type="ARBA" id="ARBA00022485"/>
    </source>
</evidence>
<evidence type="ECO:0000256" key="8">
    <source>
        <dbReference type="HAMAP-Rule" id="MF_00701"/>
    </source>
</evidence>
<dbReference type="Pfam" id="PF04104">
    <property type="entry name" value="DNA_primase_lrg"/>
    <property type="match status" value="1"/>
</dbReference>
<dbReference type="SUPFAM" id="SSF140914">
    <property type="entry name" value="PriB N-terminal domain-like"/>
    <property type="match status" value="1"/>
</dbReference>
<dbReference type="EMBL" id="JBHTAX010000001">
    <property type="protein sequence ID" value="MFC7190736.1"/>
    <property type="molecule type" value="Genomic_DNA"/>
</dbReference>
<dbReference type="GeneID" id="76200383"/>
<dbReference type="RefSeq" id="WP_248908016.1">
    <property type="nucleotide sequence ID" value="NZ_CP109979.1"/>
</dbReference>
<name>A0ABD5YRH3_9EURY</name>
<evidence type="ECO:0000259" key="9">
    <source>
        <dbReference type="Pfam" id="PF04104"/>
    </source>
</evidence>
<evidence type="ECO:0000256" key="7">
    <source>
        <dbReference type="ARBA" id="ARBA00023014"/>
    </source>
</evidence>
<proteinExistence type="inferred from homology"/>
<organism evidence="10 11">
    <name type="scientific">Halocatena marina</name>
    <dbReference type="NCBI Taxonomy" id="2934937"/>
    <lineage>
        <taxon>Archaea</taxon>
        <taxon>Methanobacteriati</taxon>
        <taxon>Methanobacteriota</taxon>
        <taxon>Stenosarchaea group</taxon>
        <taxon>Halobacteria</taxon>
        <taxon>Halobacteriales</taxon>
        <taxon>Natronomonadaceae</taxon>
        <taxon>Halocatena</taxon>
    </lineage>
</organism>
<comment type="cofactor">
    <cofactor evidence="1">
        <name>[4Fe-4S] cluster</name>
        <dbReference type="ChEBI" id="CHEBI:49883"/>
    </cofactor>
</comment>
<sequence length="332" mass="36712">MDAYHARYPFLDEARATVEAADVDLVTLVTSDHTAIERGRARVESALTEGTVGTNQRVSPRTELLSYPIARVLVSLLDTPGAIEKYAAAEAESAHVRLAEEFEEDIDGQTREHAALDPLLQEFGLDSDVEETDDSYRIAVGPYLRFAPAGENWTLVTRELADGYVPVSRSEVIELLCEAIEQRVVAGLPFEVPDEISEPLFPVVREIQSVLASVEYPQNIDRIEPEEFPDCVTALIEQSRDGDPLESTEQFTLISFLAAVGMDADDIQDLCSKHGDQFTYTTERLTGNGSPYPPPSFETMKTYGICAEDHDHAHPLEEYASRLSSDDEVASE</sequence>